<evidence type="ECO:0000256" key="2">
    <source>
        <dbReference type="PIRNR" id="PIRNR006241"/>
    </source>
</evidence>
<dbReference type="Pfam" id="PF01261">
    <property type="entry name" value="AP_endonuc_2"/>
    <property type="match status" value="1"/>
</dbReference>
<evidence type="ECO:0000259" key="4">
    <source>
        <dbReference type="Pfam" id="PF01261"/>
    </source>
</evidence>
<dbReference type="PANTHER" id="PTHR43489:SF6">
    <property type="entry name" value="HYDROXYPYRUVATE ISOMERASE-RELATED"/>
    <property type="match status" value="1"/>
</dbReference>
<gene>
    <name evidence="5" type="ORF">ACTIVE_7457</name>
</gene>
<dbReference type="RefSeq" id="WP_173099350.1">
    <property type="nucleotide sequence ID" value="NZ_CP053892.1"/>
</dbReference>
<feature type="active site" description="Proton donor/acceptor" evidence="3">
    <location>
        <position position="253"/>
    </location>
</feature>
<evidence type="ECO:0000313" key="6">
    <source>
        <dbReference type="Proteomes" id="UP000501240"/>
    </source>
</evidence>
<dbReference type="SUPFAM" id="SSF51658">
    <property type="entry name" value="Xylose isomerase-like"/>
    <property type="match status" value="1"/>
</dbReference>
<organism evidence="5 6">
    <name type="scientific">Actinomadura verrucosospora</name>
    <dbReference type="NCBI Taxonomy" id="46165"/>
    <lineage>
        <taxon>Bacteria</taxon>
        <taxon>Bacillati</taxon>
        <taxon>Actinomycetota</taxon>
        <taxon>Actinomycetes</taxon>
        <taxon>Streptosporangiales</taxon>
        <taxon>Thermomonosporaceae</taxon>
        <taxon>Actinomadura</taxon>
    </lineage>
</organism>
<protein>
    <submittedName>
        <fullName evidence="5">Xylose isomerase-like TIM barrel family protein</fullName>
    </submittedName>
</protein>
<keyword evidence="6" id="KW-1185">Reference proteome</keyword>
<dbReference type="PIRSF" id="PIRSF006241">
    <property type="entry name" value="HyI"/>
    <property type="match status" value="1"/>
</dbReference>
<dbReference type="InterPro" id="IPR050417">
    <property type="entry name" value="Sugar_Epim/Isomerase"/>
</dbReference>
<proteinExistence type="inferred from homology"/>
<keyword evidence="1 2" id="KW-0413">Isomerase</keyword>
<comment type="similarity">
    <text evidence="2">Belongs to the hyi family.</text>
</comment>
<reference evidence="5 6" key="1">
    <citation type="submission" date="2020-05" db="EMBL/GenBank/DDBJ databases">
        <title>Actinomadura verrucosospora NRRL-B18236 (PFL_A860) Genome sequencing and assembly.</title>
        <authorList>
            <person name="Samborskyy M."/>
        </authorList>
    </citation>
    <scope>NUCLEOTIDE SEQUENCE [LARGE SCALE GENOMIC DNA]</scope>
    <source>
        <strain evidence="5 6">NRRL:B18236</strain>
    </source>
</reference>
<dbReference type="InterPro" id="IPR013022">
    <property type="entry name" value="Xyl_isomerase-like_TIM-brl"/>
</dbReference>
<dbReference type="InterPro" id="IPR026040">
    <property type="entry name" value="HyI-like"/>
</dbReference>
<dbReference type="Proteomes" id="UP000501240">
    <property type="component" value="Chromosome"/>
</dbReference>
<evidence type="ECO:0000256" key="3">
    <source>
        <dbReference type="PIRSR" id="PIRSR006241-50"/>
    </source>
</evidence>
<dbReference type="GO" id="GO:0046487">
    <property type="term" value="P:glyoxylate metabolic process"/>
    <property type="evidence" value="ECO:0007669"/>
    <property type="project" value="TreeGrafter"/>
</dbReference>
<dbReference type="Gene3D" id="3.20.20.150">
    <property type="entry name" value="Divalent-metal-dependent TIM barrel enzymes"/>
    <property type="match status" value="1"/>
</dbReference>
<name>A0A7D4A9M0_ACTVE</name>
<dbReference type="EMBL" id="CP053892">
    <property type="protein sequence ID" value="QKG25805.1"/>
    <property type="molecule type" value="Genomic_DNA"/>
</dbReference>
<dbReference type="InterPro" id="IPR036237">
    <property type="entry name" value="Xyl_isomerase-like_sf"/>
</dbReference>
<evidence type="ECO:0000313" key="5">
    <source>
        <dbReference type="EMBL" id="QKG25805.1"/>
    </source>
</evidence>
<sequence>MNANRTWAVNCSILFTDLPLLERPAAAKDAGFDAVEFWWPWPGVPVPSASEEDAFCQAIEDAGVRLIGLNLYAGDMPAGERGVLSDPARATEFRASVDVTVRIAERTGVRMFNALYGQRLPGVAASEQDRVAVQNLAHAARKVGALGGTLLIEPLARGLNGAYPLETADDAVAVVERARAAGAANVAFLFDTFHLVSNGDDVEKAARQHAADIGHVQIADAPGRGRPGTGGIDFGALFALLDEIGYRGRIALEYADPQPDFAWMEKHRT</sequence>
<evidence type="ECO:0000256" key="1">
    <source>
        <dbReference type="ARBA" id="ARBA00023235"/>
    </source>
</evidence>
<feature type="active site" description="Proton donor/acceptor" evidence="3">
    <location>
        <position position="153"/>
    </location>
</feature>
<feature type="domain" description="Xylose isomerase-like TIM barrel" evidence="4">
    <location>
        <begin position="25"/>
        <end position="259"/>
    </location>
</feature>
<dbReference type="GO" id="GO:0008903">
    <property type="term" value="F:hydroxypyruvate isomerase activity"/>
    <property type="evidence" value="ECO:0007669"/>
    <property type="project" value="TreeGrafter"/>
</dbReference>
<dbReference type="PANTHER" id="PTHR43489">
    <property type="entry name" value="ISOMERASE"/>
    <property type="match status" value="1"/>
</dbReference>
<dbReference type="AlphaFoldDB" id="A0A7D4A9M0"/>
<accession>A0A7D4A9M0</accession>